<keyword evidence="2" id="KW-0479">Metal-binding</keyword>
<sequence>MPLMNAIGAIYQIRDDILNLKASEYTKNEGFCKDITEGKFSFPIVHSINSDPKNMQLMNILRQRSDDITLKAYVVDYITSMQSFTYSYTKLNLLIVEAKSMVDELDAQIGPSTGISAFLETLKLD</sequence>
<dbReference type="InterPro" id="IPR008949">
    <property type="entry name" value="Isoprenoid_synthase_dom_sf"/>
</dbReference>
<proteinExistence type="predicted"/>
<gene>
    <name evidence="4" type="ORF">BDV36DRAFT_260196</name>
</gene>
<dbReference type="EMBL" id="ML735752">
    <property type="protein sequence ID" value="KAE8416394.1"/>
    <property type="molecule type" value="Genomic_DNA"/>
</dbReference>
<evidence type="ECO:0000313" key="4">
    <source>
        <dbReference type="EMBL" id="KAE8416394.1"/>
    </source>
</evidence>
<reference evidence="4 5" key="1">
    <citation type="submission" date="2019-04" db="EMBL/GenBank/DDBJ databases">
        <authorList>
            <consortium name="DOE Joint Genome Institute"/>
            <person name="Mondo S."/>
            <person name="Kjaerbolling I."/>
            <person name="Vesth T."/>
            <person name="Frisvad J.C."/>
            <person name="Nybo J.L."/>
            <person name="Theobald S."/>
            <person name="Kildgaard S."/>
            <person name="Isbrandt T."/>
            <person name="Kuo A."/>
            <person name="Sato A."/>
            <person name="Lyhne E.K."/>
            <person name="Kogle M.E."/>
            <person name="Wiebenga A."/>
            <person name="Kun R.S."/>
            <person name="Lubbers R.J."/>
            <person name="Makela M.R."/>
            <person name="Barry K."/>
            <person name="Chovatia M."/>
            <person name="Clum A."/>
            <person name="Daum C."/>
            <person name="Haridas S."/>
            <person name="He G."/>
            <person name="LaButti K."/>
            <person name="Lipzen A."/>
            <person name="Riley R."/>
            <person name="Salamov A."/>
            <person name="Simmons B.A."/>
            <person name="Magnuson J.K."/>
            <person name="Henrissat B."/>
            <person name="Mortensen U.H."/>
            <person name="Larsen T.O."/>
            <person name="Devries R.P."/>
            <person name="Grigoriev I.V."/>
            <person name="Machida M."/>
            <person name="Baker S.E."/>
            <person name="Andersen M.R."/>
            <person name="Cantor M.N."/>
            <person name="Hua S.X."/>
        </authorList>
    </citation>
    <scope>NUCLEOTIDE SEQUENCE [LARGE SCALE GENOMIC DNA]</scope>
    <source>
        <strain evidence="4 5">CBS 117616</strain>
    </source>
</reference>
<dbReference type="PROSITE" id="PS00444">
    <property type="entry name" value="POLYPRENYL_SYNTHASE_2"/>
    <property type="match status" value="1"/>
</dbReference>
<dbReference type="PANTHER" id="PTHR12001:SF44">
    <property type="entry name" value="GERANYLGERANYL PYROPHOSPHATE SYNTHASE"/>
    <property type="match status" value="1"/>
</dbReference>
<dbReference type="InterPro" id="IPR000092">
    <property type="entry name" value="Polyprenyl_synt"/>
</dbReference>
<keyword evidence="1" id="KW-0808">Transferase</keyword>
<evidence type="ECO:0000313" key="5">
    <source>
        <dbReference type="Proteomes" id="UP000325395"/>
    </source>
</evidence>
<evidence type="ECO:0000256" key="3">
    <source>
        <dbReference type="ARBA" id="ARBA00022842"/>
    </source>
</evidence>
<keyword evidence="5" id="KW-1185">Reference proteome</keyword>
<keyword evidence="3" id="KW-0460">Magnesium</keyword>
<dbReference type="PANTHER" id="PTHR12001">
    <property type="entry name" value="GERANYLGERANYL PYROPHOSPHATE SYNTHASE"/>
    <property type="match status" value="1"/>
</dbReference>
<organism evidence="4 5">
    <name type="scientific">Aspergillus pseudocaelatus</name>
    <dbReference type="NCBI Taxonomy" id="1825620"/>
    <lineage>
        <taxon>Eukaryota</taxon>
        <taxon>Fungi</taxon>
        <taxon>Dikarya</taxon>
        <taxon>Ascomycota</taxon>
        <taxon>Pezizomycotina</taxon>
        <taxon>Eurotiomycetes</taxon>
        <taxon>Eurotiomycetidae</taxon>
        <taxon>Eurotiales</taxon>
        <taxon>Aspergillaceae</taxon>
        <taxon>Aspergillus</taxon>
        <taxon>Aspergillus subgen. Circumdati</taxon>
    </lineage>
</organism>
<dbReference type="SUPFAM" id="SSF48576">
    <property type="entry name" value="Terpenoid synthases"/>
    <property type="match status" value="1"/>
</dbReference>
<dbReference type="InterPro" id="IPR033749">
    <property type="entry name" value="Polyprenyl_synt_CS"/>
</dbReference>
<name>A0ABQ6WH27_9EURO</name>
<dbReference type="Proteomes" id="UP000325395">
    <property type="component" value="Unassembled WGS sequence"/>
</dbReference>
<dbReference type="Pfam" id="PF00348">
    <property type="entry name" value="polyprenyl_synt"/>
    <property type="match status" value="1"/>
</dbReference>
<evidence type="ECO:0000256" key="1">
    <source>
        <dbReference type="ARBA" id="ARBA00022679"/>
    </source>
</evidence>
<evidence type="ECO:0000256" key="2">
    <source>
        <dbReference type="ARBA" id="ARBA00022723"/>
    </source>
</evidence>
<accession>A0ABQ6WH27</accession>
<protein>
    <submittedName>
        <fullName evidence="4">Isoprenoid synthase domain-containing protein</fullName>
    </submittedName>
</protein>
<dbReference type="Gene3D" id="1.10.600.10">
    <property type="entry name" value="Farnesyl Diphosphate Synthase"/>
    <property type="match status" value="1"/>
</dbReference>